<reference evidence="2 3" key="1">
    <citation type="submission" date="2018-11" db="EMBL/GenBank/DDBJ databases">
        <authorList>
            <consortium name="Pathogen Informatics"/>
        </authorList>
    </citation>
    <scope>NUCLEOTIDE SEQUENCE [LARGE SCALE GENOMIC DNA]</scope>
</reference>
<gene>
    <name evidence="2" type="ORF">HPBE_LOCUS14383</name>
</gene>
<name>A0A183G004_HELPZ</name>
<evidence type="ECO:0000313" key="4">
    <source>
        <dbReference type="WBParaSite" id="HPBE_0001438201-mRNA-1"/>
    </source>
</evidence>
<evidence type="ECO:0000313" key="3">
    <source>
        <dbReference type="Proteomes" id="UP000050761"/>
    </source>
</evidence>
<feature type="region of interest" description="Disordered" evidence="1">
    <location>
        <begin position="1"/>
        <end position="46"/>
    </location>
</feature>
<dbReference type="EMBL" id="UZAH01028336">
    <property type="protein sequence ID" value="VDO99461.1"/>
    <property type="molecule type" value="Genomic_DNA"/>
</dbReference>
<dbReference type="Proteomes" id="UP000050761">
    <property type="component" value="Unassembled WGS sequence"/>
</dbReference>
<feature type="region of interest" description="Disordered" evidence="1">
    <location>
        <begin position="122"/>
        <end position="159"/>
    </location>
</feature>
<evidence type="ECO:0000256" key="1">
    <source>
        <dbReference type="SAM" id="MobiDB-lite"/>
    </source>
</evidence>
<accession>A0A183G004</accession>
<dbReference type="AlphaFoldDB" id="A0A183G004"/>
<reference evidence="4" key="2">
    <citation type="submission" date="2019-09" db="UniProtKB">
        <authorList>
            <consortium name="WormBaseParasite"/>
        </authorList>
    </citation>
    <scope>IDENTIFICATION</scope>
</reference>
<evidence type="ECO:0000313" key="2">
    <source>
        <dbReference type="EMBL" id="VDO99461.1"/>
    </source>
</evidence>
<keyword evidence="3" id="KW-1185">Reference proteome</keyword>
<organism evidence="3 4">
    <name type="scientific">Heligmosomoides polygyrus</name>
    <name type="common">Parasitic roundworm</name>
    <dbReference type="NCBI Taxonomy" id="6339"/>
    <lineage>
        <taxon>Eukaryota</taxon>
        <taxon>Metazoa</taxon>
        <taxon>Ecdysozoa</taxon>
        <taxon>Nematoda</taxon>
        <taxon>Chromadorea</taxon>
        <taxon>Rhabditida</taxon>
        <taxon>Rhabditina</taxon>
        <taxon>Rhabditomorpha</taxon>
        <taxon>Strongyloidea</taxon>
        <taxon>Heligmosomidae</taxon>
        <taxon>Heligmosomoides</taxon>
    </lineage>
</organism>
<proteinExistence type="predicted"/>
<dbReference type="WBParaSite" id="HPBE_0001438201-mRNA-1">
    <property type="protein sequence ID" value="HPBE_0001438201-mRNA-1"/>
    <property type="gene ID" value="HPBE_0001438201"/>
</dbReference>
<feature type="compositionally biased region" description="Polar residues" evidence="1">
    <location>
        <begin position="1"/>
        <end position="11"/>
    </location>
</feature>
<protein>
    <submittedName>
        <fullName evidence="2 4">Uncharacterized protein</fullName>
    </submittedName>
</protein>
<accession>A0A3P7ZGS9</accession>
<sequence length="159" mass="17382">MSTGANWMQSNDGGGRRSSPSIATRARGNRRGNGGAFANRFRDRKRNRHQHCGCLEDHGVRRPSGPSGRGRVTGSEAVWSLAAKTNRLAISEVAAVNQWGRRKGYTWLTEKEEALDLHTLAGKPWNSHSASTLSDLPRRYGATHSTGPERPSPVDHSAK</sequence>